<dbReference type="InterPro" id="IPR011990">
    <property type="entry name" value="TPR-like_helical_dom_sf"/>
</dbReference>
<reference evidence="4 5" key="1">
    <citation type="journal article" date="2009" name="Environ. Microbiol.">
        <title>Genome sequence of Desulfobacterium autotrophicum HRM2, a marine sulfate reducer oxidizing organic carbon completely to carbon dioxide.</title>
        <authorList>
            <person name="Strittmatter A.W."/>
            <person name="Liesegang H."/>
            <person name="Rabus R."/>
            <person name="Decker I."/>
            <person name="Amann J."/>
            <person name="Andres S."/>
            <person name="Henne A."/>
            <person name="Fricke W.F."/>
            <person name="Martinez-Arias R."/>
            <person name="Bartels D."/>
            <person name="Goesmann A."/>
            <person name="Krause L."/>
            <person name="Puehler A."/>
            <person name="Klenk H.P."/>
            <person name="Richter M."/>
            <person name="Schuler M."/>
            <person name="Gloeckner F.O."/>
            <person name="Meyerdierks A."/>
            <person name="Gottschalk G."/>
            <person name="Amann R."/>
        </authorList>
    </citation>
    <scope>NUCLEOTIDE SEQUENCE [LARGE SCALE GENOMIC DNA]</scope>
    <source>
        <strain evidence="5">ATCC 43914 / DSM 3382 / HRM2</strain>
    </source>
</reference>
<feature type="domain" description="Outer membrane lipoprotein BamD-like" evidence="3">
    <location>
        <begin position="83"/>
        <end position="168"/>
    </location>
</feature>
<keyword evidence="5" id="KW-1185">Reference proteome</keyword>
<evidence type="ECO:0000256" key="1">
    <source>
        <dbReference type="ARBA" id="ARBA00022729"/>
    </source>
</evidence>
<evidence type="ECO:0000313" key="4">
    <source>
        <dbReference type="EMBL" id="ACN14240.1"/>
    </source>
</evidence>
<evidence type="ECO:0000313" key="5">
    <source>
        <dbReference type="Proteomes" id="UP000000442"/>
    </source>
</evidence>
<evidence type="ECO:0000259" key="3">
    <source>
        <dbReference type="Pfam" id="PF13525"/>
    </source>
</evidence>
<dbReference type="OrthoDB" id="5491410at2"/>
<dbReference type="InterPro" id="IPR039565">
    <property type="entry name" value="BamD-like"/>
</dbReference>
<gene>
    <name evidence="4" type="ordered locus">HRM2_11280</name>
</gene>
<feature type="transmembrane region" description="Helical" evidence="2">
    <location>
        <begin position="45"/>
        <end position="65"/>
    </location>
</feature>
<accession>C0QLT4</accession>
<dbReference type="SUPFAM" id="SSF48452">
    <property type="entry name" value="TPR-like"/>
    <property type="match status" value="1"/>
</dbReference>
<dbReference type="KEGG" id="dat:HRM2_11280"/>
<sequence length="345" mass="38666">METIKCTIQLVFLPVFCVTSMRTYFNMLPLTRLETRQKSGVGLAHFKISMALIPSLFFILVVMAVDPTFGSNKGGIYIDADMQYGYAQQCFNSGDPSTALVEFKRFIHFFPEDTRVRQAQFLTGQAYYATKRYEEARKIFETFLFPFSQDPLVIEAYFMVSRTLEQMDKAGQAETVLQNLLLLTDDIATKDRVHASLGWMGLKQSQGMTPLALEKAETHINSLSRSGADTYSRDRVNKTISTIRATKKKSPTLAGLTAIFPGMGFFYCERYQDALVSFVLNTALIMAAHESFERGNPALGGAITFVEAGFYAGNIYGSISSAHKFNLLRNQTNLELLEQAVDPPR</sequence>
<keyword evidence="1" id="KW-0732">Signal</keyword>
<keyword evidence="2" id="KW-1133">Transmembrane helix</keyword>
<dbReference type="Gene3D" id="1.25.40.10">
    <property type="entry name" value="Tetratricopeptide repeat domain"/>
    <property type="match status" value="1"/>
</dbReference>
<dbReference type="eggNOG" id="COG1729">
    <property type="taxonomic scope" value="Bacteria"/>
</dbReference>
<organism evidence="4 5">
    <name type="scientific">Desulforapulum autotrophicum (strain ATCC 43914 / DSM 3382 / VKM B-1955 / HRM2)</name>
    <name type="common">Desulfobacterium autotrophicum</name>
    <dbReference type="NCBI Taxonomy" id="177437"/>
    <lineage>
        <taxon>Bacteria</taxon>
        <taxon>Pseudomonadati</taxon>
        <taxon>Thermodesulfobacteriota</taxon>
        <taxon>Desulfobacteria</taxon>
        <taxon>Desulfobacterales</taxon>
        <taxon>Desulfobacteraceae</taxon>
        <taxon>Desulforapulum</taxon>
    </lineage>
</organism>
<protein>
    <recommendedName>
        <fullName evidence="3">Outer membrane lipoprotein BamD-like domain-containing protein</fullName>
    </recommendedName>
</protein>
<dbReference type="Pfam" id="PF13525">
    <property type="entry name" value="YfiO"/>
    <property type="match status" value="1"/>
</dbReference>
<dbReference type="Proteomes" id="UP000000442">
    <property type="component" value="Chromosome"/>
</dbReference>
<dbReference type="HOGENOM" id="CLU_069089_0_0_7"/>
<keyword evidence="2" id="KW-0472">Membrane</keyword>
<dbReference type="EMBL" id="CP001087">
    <property type="protein sequence ID" value="ACN14240.1"/>
    <property type="molecule type" value="Genomic_DNA"/>
</dbReference>
<proteinExistence type="predicted"/>
<keyword evidence="2" id="KW-0812">Transmembrane</keyword>
<name>C0QLT4_DESAH</name>
<evidence type="ECO:0000256" key="2">
    <source>
        <dbReference type="SAM" id="Phobius"/>
    </source>
</evidence>
<dbReference type="AlphaFoldDB" id="C0QLT4"/>
<dbReference type="STRING" id="177437.HRM2_11280"/>